<feature type="region of interest" description="Disordered" evidence="1">
    <location>
        <begin position="544"/>
        <end position="597"/>
    </location>
</feature>
<organism evidence="2 3">
    <name type="scientific">Streptomyces eurocidicus</name>
    <name type="common">Streptoverticillium eurocidicus</name>
    <dbReference type="NCBI Taxonomy" id="66423"/>
    <lineage>
        <taxon>Bacteria</taxon>
        <taxon>Bacillati</taxon>
        <taxon>Actinomycetota</taxon>
        <taxon>Actinomycetes</taxon>
        <taxon>Kitasatosporales</taxon>
        <taxon>Streptomycetaceae</taxon>
        <taxon>Streptomyces</taxon>
    </lineage>
</organism>
<accession>A0A7W8BG64</accession>
<feature type="region of interest" description="Disordered" evidence="1">
    <location>
        <begin position="165"/>
        <end position="186"/>
    </location>
</feature>
<name>A0A7W8BG64_STREU</name>
<feature type="compositionally biased region" description="Basic and acidic residues" evidence="1">
    <location>
        <begin position="577"/>
        <end position="587"/>
    </location>
</feature>
<comment type="caution">
    <text evidence="2">The sequence shown here is derived from an EMBL/GenBank/DDBJ whole genome shotgun (WGS) entry which is preliminary data.</text>
</comment>
<evidence type="ECO:0000313" key="2">
    <source>
        <dbReference type="EMBL" id="MBB5121721.1"/>
    </source>
</evidence>
<sequence length="597" mass="62030">MTHTTPPAPLLTYACLTTPHEPHPSPPPVGELLLTRVQLVVSNPRPDPVRCGRITINLPVGSGGNDLTAPGVGITTIASPHTWSVVAVQENVLVAVPQHGTAVFPPSEHGRDDVPTASLTIELNGIKVSREEGIAWLVITESSGTADTEAERTSELPIGKVAPLAGRDSRARSGPGAAEEPAEQTPPVNLWASAEADTRPVTLVKSGTRVLLRREGPTAQHTLYSDEHPDGTPITFPHLTGGVTRDASFVVRTVAGGIERFDTLTVTVEDPTLPGLRVDTFDDAGGLTVPAGVTCTGAVTVTGRLDARQTCTVAGAVTATGSATTSSLAAGSITASKPGSKVSAASLTVHGALESKDTLTANRGIVRIFGTPVVTNGLTVNGVAATDGFFMGGGPTWSLTVDSSEIDPRDVGRNGSNTAVPVHKCQGYSGSTGDQNKEACFTFMPFGTRACRSPVQAVRAASGGPARPCFRGGGRGRPAREAGAGRGVPYWGSFAATYVSPPRCRPGVCPGRCSPRRRRPRRRQQGISCSGTCTWWRSSGPPRPFSGSIARNSDLPALLPPEQPGAPSADEAPPPPSDHRVRSDRSRGGFQLMGLDS</sequence>
<dbReference type="RefSeq" id="WP_146045462.1">
    <property type="nucleotide sequence ID" value="NZ_JACHJF010000020.1"/>
</dbReference>
<dbReference type="EMBL" id="JACHJF010000020">
    <property type="protein sequence ID" value="MBB5121721.1"/>
    <property type="molecule type" value="Genomic_DNA"/>
</dbReference>
<gene>
    <name evidence="2" type="ORF">FHS36_005190</name>
</gene>
<dbReference type="AlphaFoldDB" id="A0A7W8BG64"/>
<protein>
    <submittedName>
        <fullName evidence="2">Uncharacterized protein</fullName>
    </submittedName>
</protein>
<reference evidence="2 3" key="1">
    <citation type="submission" date="2020-08" db="EMBL/GenBank/DDBJ databases">
        <title>Genomic Encyclopedia of Type Strains, Phase III (KMG-III): the genomes of soil and plant-associated and newly described type strains.</title>
        <authorList>
            <person name="Whitman W."/>
        </authorList>
    </citation>
    <scope>NUCLEOTIDE SEQUENCE [LARGE SCALE GENOMIC DNA]</scope>
    <source>
        <strain evidence="2 3">CECT 3259</strain>
    </source>
</reference>
<proteinExistence type="predicted"/>
<dbReference type="OrthoDB" id="5842285at2"/>
<dbReference type="Proteomes" id="UP000528608">
    <property type="component" value="Unassembled WGS sequence"/>
</dbReference>
<evidence type="ECO:0000256" key="1">
    <source>
        <dbReference type="SAM" id="MobiDB-lite"/>
    </source>
</evidence>
<evidence type="ECO:0000313" key="3">
    <source>
        <dbReference type="Proteomes" id="UP000528608"/>
    </source>
</evidence>